<keyword evidence="5" id="KW-0411">Iron-sulfur</keyword>
<protein>
    <recommendedName>
        <fullName evidence="6">DUF4070 domain-containing protein</fullName>
    </recommendedName>
</protein>
<dbReference type="PANTHER" id="PTHR43409">
    <property type="entry name" value="ANAEROBIC MAGNESIUM-PROTOPORPHYRIN IX MONOMETHYL ESTER CYCLASE-RELATED"/>
    <property type="match status" value="1"/>
</dbReference>
<dbReference type="AlphaFoldDB" id="X1JKH3"/>
<proteinExistence type="predicted"/>
<dbReference type="InterPro" id="IPR058240">
    <property type="entry name" value="rSAM_sf"/>
</dbReference>
<feature type="non-terminal residue" evidence="7">
    <location>
        <position position="123"/>
    </location>
</feature>
<evidence type="ECO:0000256" key="5">
    <source>
        <dbReference type="ARBA" id="ARBA00023014"/>
    </source>
</evidence>
<evidence type="ECO:0000313" key="7">
    <source>
        <dbReference type="EMBL" id="GAH70253.1"/>
    </source>
</evidence>
<dbReference type="GO" id="GO:0005829">
    <property type="term" value="C:cytosol"/>
    <property type="evidence" value="ECO:0007669"/>
    <property type="project" value="TreeGrafter"/>
</dbReference>
<dbReference type="Pfam" id="PF13282">
    <property type="entry name" value="DUF4070"/>
    <property type="match status" value="1"/>
</dbReference>
<dbReference type="GO" id="GO:0051536">
    <property type="term" value="F:iron-sulfur cluster binding"/>
    <property type="evidence" value="ECO:0007669"/>
    <property type="project" value="UniProtKB-KW"/>
</dbReference>
<dbReference type="SUPFAM" id="SSF102114">
    <property type="entry name" value="Radical SAM enzymes"/>
    <property type="match status" value="1"/>
</dbReference>
<organism evidence="7">
    <name type="scientific">marine sediment metagenome</name>
    <dbReference type="NCBI Taxonomy" id="412755"/>
    <lineage>
        <taxon>unclassified sequences</taxon>
        <taxon>metagenomes</taxon>
        <taxon>ecological metagenomes</taxon>
    </lineage>
</organism>
<gene>
    <name evidence="7" type="ORF">S03H2_47245</name>
</gene>
<reference evidence="7" key="1">
    <citation type="journal article" date="2014" name="Front. Microbiol.">
        <title>High frequency of phylogenetically diverse reductive dehalogenase-homologous genes in deep subseafloor sedimentary metagenomes.</title>
        <authorList>
            <person name="Kawai M."/>
            <person name="Futagami T."/>
            <person name="Toyoda A."/>
            <person name="Takaki Y."/>
            <person name="Nishi S."/>
            <person name="Hori S."/>
            <person name="Arai W."/>
            <person name="Tsubouchi T."/>
            <person name="Morono Y."/>
            <person name="Uchiyama I."/>
            <person name="Ito T."/>
            <person name="Fujiyama A."/>
            <person name="Inagaki F."/>
            <person name="Takami H."/>
        </authorList>
    </citation>
    <scope>NUCLEOTIDE SEQUENCE</scope>
    <source>
        <strain evidence="7">Expedition CK06-06</strain>
    </source>
</reference>
<keyword evidence="2" id="KW-0949">S-adenosyl-L-methionine</keyword>
<name>X1JKH3_9ZZZZ</name>
<evidence type="ECO:0000259" key="6">
    <source>
        <dbReference type="Pfam" id="PF13282"/>
    </source>
</evidence>
<comment type="cofactor">
    <cofactor evidence="1">
        <name>[4Fe-4S] cluster</name>
        <dbReference type="ChEBI" id="CHEBI:49883"/>
    </cofactor>
</comment>
<keyword evidence="4" id="KW-0408">Iron</keyword>
<keyword evidence="3" id="KW-0479">Metal-binding</keyword>
<evidence type="ECO:0000256" key="2">
    <source>
        <dbReference type="ARBA" id="ARBA00022691"/>
    </source>
</evidence>
<accession>X1JKH3</accession>
<sequence length="123" mass="13514">MQLMVDAGFNTVFVGIETPNEESLVECNKSQNQNRDLVASVKKIQNHGFEVQGGFIVGFDSDPLSIFKSQISFIQNSGIVTAMVGLLNAPAGTRLYKRLKAENRLLKSFTGDNTDCSLNFIPK</sequence>
<dbReference type="GO" id="GO:0046872">
    <property type="term" value="F:metal ion binding"/>
    <property type="evidence" value="ECO:0007669"/>
    <property type="project" value="UniProtKB-KW"/>
</dbReference>
<dbReference type="PANTHER" id="PTHR43409:SF3">
    <property type="entry name" value="HYPOTHETICAL METHYLTRANSFERASE"/>
    <property type="match status" value="1"/>
</dbReference>
<evidence type="ECO:0000256" key="1">
    <source>
        <dbReference type="ARBA" id="ARBA00001966"/>
    </source>
</evidence>
<evidence type="ECO:0000256" key="3">
    <source>
        <dbReference type="ARBA" id="ARBA00022723"/>
    </source>
</evidence>
<dbReference type="InterPro" id="IPR025274">
    <property type="entry name" value="DUF4070"/>
</dbReference>
<feature type="domain" description="DUF4070" evidence="6">
    <location>
        <begin position="93"/>
        <end position="123"/>
    </location>
</feature>
<dbReference type="EMBL" id="BARU01029729">
    <property type="protein sequence ID" value="GAH70253.1"/>
    <property type="molecule type" value="Genomic_DNA"/>
</dbReference>
<comment type="caution">
    <text evidence="7">The sequence shown here is derived from an EMBL/GenBank/DDBJ whole genome shotgun (WGS) entry which is preliminary data.</text>
</comment>
<evidence type="ECO:0000256" key="4">
    <source>
        <dbReference type="ARBA" id="ARBA00023004"/>
    </source>
</evidence>
<dbReference type="InterPro" id="IPR051198">
    <property type="entry name" value="BchE-like"/>
</dbReference>